<dbReference type="CDD" id="cd00035">
    <property type="entry name" value="ChtBD1"/>
    <property type="match status" value="1"/>
</dbReference>
<evidence type="ECO:0000256" key="7">
    <source>
        <dbReference type="ARBA" id="ARBA00023026"/>
    </source>
</evidence>
<dbReference type="InterPro" id="IPR018371">
    <property type="entry name" value="Chitin-binding_1_CS"/>
</dbReference>
<keyword evidence="11" id="KW-1015">Disulfide bond</keyword>
<dbReference type="PROSITE" id="PS50941">
    <property type="entry name" value="CHIT_BIND_I_2"/>
    <property type="match status" value="1"/>
</dbReference>
<keyword evidence="9 12" id="KW-0326">Glycosidase</keyword>
<comment type="catalytic activity">
    <reaction evidence="1">
        <text>Random endo-hydrolysis of N-acetyl-beta-D-glucosaminide (1-&gt;4)-beta-linkages in chitin and chitodextrins.</text>
        <dbReference type="EC" id="3.2.1.14"/>
    </reaction>
</comment>
<dbReference type="EC" id="3.2.1.14" evidence="3"/>
<protein>
    <recommendedName>
        <fullName evidence="3">chitinase</fullName>
        <ecNumber evidence="3">3.2.1.14</ecNumber>
    </recommendedName>
</protein>
<dbReference type="GO" id="GO:0000272">
    <property type="term" value="P:polysaccharide catabolic process"/>
    <property type="evidence" value="ECO:0007669"/>
    <property type="project" value="UniProtKB-KW"/>
</dbReference>
<dbReference type="SUPFAM" id="SSF51445">
    <property type="entry name" value="(Trans)glycosidases"/>
    <property type="match status" value="1"/>
</dbReference>
<dbReference type="PROSITE" id="PS00026">
    <property type="entry name" value="CHIT_BIND_I_1"/>
    <property type="match status" value="1"/>
</dbReference>
<reference evidence="16" key="2">
    <citation type="submission" date="2020-02" db="EMBL/GenBank/DDBJ databases">
        <authorList>
            <person name="Gilchrist C.L.M."/>
            <person name="Chooi Y.-H."/>
        </authorList>
    </citation>
    <scope>NUCLEOTIDE SEQUENCE</scope>
    <source>
        <strain evidence="16">MST-FP2251</strain>
    </source>
</reference>
<keyword evidence="17" id="KW-1185">Reference proteome</keyword>
<dbReference type="InterPro" id="IPR050314">
    <property type="entry name" value="Glycosyl_Hydrlase_18"/>
</dbReference>
<comment type="caution">
    <text evidence="11">Lacks conserved residue(s) required for the propagation of feature annotation.</text>
</comment>
<keyword evidence="5 12" id="KW-0378">Hydrolase</keyword>
<dbReference type="InterPro" id="IPR036861">
    <property type="entry name" value="Endochitinase-like_sf"/>
</dbReference>
<evidence type="ECO:0000313" key="16">
    <source>
        <dbReference type="EMBL" id="KAF9887254.1"/>
    </source>
</evidence>
<dbReference type="Pfam" id="PF00704">
    <property type="entry name" value="Glyco_hydro_18"/>
    <property type="match status" value="1"/>
</dbReference>
<evidence type="ECO:0000256" key="3">
    <source>
        <dbReference type="ARBA" id="ARBA00012729"/>
    </source>
</evidence>
<evidence type="ECO:0000256" key="10">
    <source>
        <dbReference type="ARBA" id="ARBA00023326"/>
    </source>
</evidence>
<dbReference type="PROSITE" id="PS01095">
    <property type="entry name" value="GH18_1"/>
    <property type="match status" value="1"/>
</dbReference>
<dbReference type="PROSITE" id="PS51910">
    <property type="entry name" value="GH18_2"/>
    <property type="match status" value="1"/>
</dbReference>
<feature type="chain" id="PRO_5041979435" description="chitinase" evidence="13">
    <location>
        <begin position="23"/>
        <end position="516"/>
    </location>
</feature>
<dbReference type="GO" id="GO:0008843">
    <property type="term" value="F:endochitinase activity"/>
    <property type="evidence" value="ECO:0007669"/>
    <property type="project" value="UniProtKB-EC"/>
</dbReference>
<evidence type="ECO:0000256" key="1">
    <source>
        <dbReference type="ARBA" id="ARBA00000822"/>
    </source>
</evidence>
<evidence type="ECO:0000259" key="14">
    <source>
        <dbReference type="PROSITE" id="PS50941"/>
    </source>
</evidence>
<evidence type="ECO:0000256" key="12">
    <source>
        <dbReference type="RuleBase" id="RU000489"/>
    </source>
</evidence>
<keyword evidence="4 11" id="KW-0147">Chitin-binding</keyword>
<dbReference type="SMART" id="SM00636">
    <property type="entry name" value="Glyco_18"/>
    <property type="match status" value="1"/>
</dbReference>
<gene>
    <name evidence="16" type="ORF">FE257_010382</name>
</gene>
<dbReference type="PANTHER" id="PTHR11177:SF333">
    <property type="entry name" value="CHITINASE"/>
    <property type="match status" value="1"/>
</dbReference>
<reference evidence="16" key="1">
    <citation type="journal article" date="2019" name="Beilstein J. Org. Chem.">
        <title>Nanangenines: drimane sesquiterpenoids as the dominant metabolite cohort of a novel Australian fungus, Aspergillus nanangensis.</title>
        <authorList>
            <person name="Lacey H.J."/>
            <person name="Gilchrist C.L.M."/>
            <person name="Crombie A."/>
            <person name="Kalaitzis J.A."/>
            <person name="Vuong D."/>
            <person name="Rutledge P.J."/>
            <person name="Turner P."/>
            <person name="Pitt J.I."/>
            <person name="Lacey E."/>
            <person name="Chooi Y.H."/>
            <person name="Piggott A.M."/>
        </authorList>
    </citation>
    <scope>NUCLEOTIDE SEQUENCE</scope>
    <source>
        <strain evidence="16">MST-FP2251</strain>
    </source>
</reference>
<dbReference type="PANTHER" id="PTHR11177">
    <property type="entry name" value="CHITINASE"/>
    <property type="match status" value="1"/>
</dbReference>
<evidence type="ECO:0000256" key="4">
    <source>
        <dbReference type="ARBA" id="ARBA00022669"/>
    </source>
</evidence>
<dbReference type="InterPro" id="IPR029070">
    <property type="entry name" value="Chitinase_insertion_sf"/>
</dbReference>
<evidence type="ECO:0000313" key="17">
    <source>
        <dbReference type="Proteomes" id="UP001194746"/>
    </source>
</evidence>
<dbReference type="Gene3D" id="3.30.60.10">
    <property type="entry name" value="Endochitinase-like"/>
    <property type="match status" value="1"/>
</dbReference>
<feature type="disulfide bond" evidence="11">
    <location>
        <begin position="109"/>
        <end position="123"/>
    </location>
</feature>
<evidence type="ECO:0000256" key="13">
    <source>
        <dbReference type="SAM" id="SignalP"/>
    </source>
</evidence>
<feature type="disulfide bond" evidence="11">
    <location>
        <begin position="104"/>
        <end position="116"/>
    </location>
</feature>
<comment type="caution">
    <text evidence="16">The sequence shown here is derived from an EMBL/GenBank/DDBJ whole genome shotgun (WGS) entry which is preliminary data.</text>
</comment>
<organism evidence="16 17">
    <name type="scientific">Aspergillus nanangensis</name>
    <dbReference type="NCBI Taxonomy" id="2582783"/>
    <lineage>
        <taxon>Eukaryota</taxon>
        <taxon>Fungi</taxon>
        <taxon>Dikarya</taxon>
        <taxon>Ascomycota</taxon>
        <taxon>Pezizomycotina</taxon>
        <taxon>Eurotiomycetes</taxon>
        <taxon>Eurotiomycetidae</taxon>
        <taxon>Eurotiales</taxon>
        <taxon>Aspergillaceae</taxon>
        <taxon>Aspergillus</taxon>
        <taxon>Aspergillus subgen. Circumdati</taxon>
    </lineage>
</organism>
<accession>A0AAD4CIM2</accession>
<feature type="domain" description="Chitin-binding type-1" evidence="14">
    <location>
        <begin position="87"/>
        <end position="139"/>
    </location>
</feature>
<dbReference type="Proteomes" id="UP001194746">
    <property type="component" value="Unassembled WGS sequence"/>
</dbReference>
<keyword evidence="10" id="KW-0624">Polysaccharide degradation</keyword>
<dbReference type="SMART" id="SM00270">
    <property type="entry name" value="ChtBD1"/>
    <property type="match status" value="2"/>
</dbReference>
<dbReference type="Gene3D" id="3.20.20.80">
    <property type="entry name" value="Glycosidases"/>
    <property type="match status" value="1"/>
</dbReference>
<evidence type="ECO:0000256" key="6">
    <source>
        <dbReference type="ARBA" id="ARBA00023024"/>
    </source>
</evidence>
<keyword evidence="8" id="KW-0119">Carbohydrate metabolism</keyword>
<evidence type="ECO:0000256" key="11">
    <source>
        <dbReference type="PROSITE-ProRule" id="PRU00261"/>
    </source>
</evidence>
<dbReference type="AlphaFoldDB" id="A0AAD4CIM2"/>
<dbReference type="EMBL" id="VCAU01000064">
    <property type="protein sequence ID" value="KAF9887254.1"/>
    <property type="molecule type" value="Genomic_DNA"/>
</dbReference>
<dbReference type="InterPro" id="IPR001579">
    <property type="entry name" value="Glyco_hydro_18_chit_AS"/>
</dbReference>
<feature type="signal peptide" evidence="13">
    <location>
        <begin position="1"/>
        <end position="22"/>
    </location>
</feature>
<dbReference type="GO" id="GO:0006032">
    <property type="term" value="P:chitin catabolic process"/>
    <property type="evidence" value="ECO:0007669"/>
    <property type="project" value="UniProtKB-KW"/>
</dbReference>
<keyword evidence="7" id="KW-0843">Virulence</keyword>
<keyword evidence="6" id="KW-0146">Chitin degradation</keyword>
<feature type="domain" description="GH18" evidence="15">
    <location>
        <begin position="140"/>
        <end position="482"/>
    </location>
</feature>
<dbReference type="Pfam" id="PF00187">
    <property type="entry name" value="Chitin_bind_1"/>
    <property type="match status" value="1"/>
</dbReference>
<dbReference type="InterPro" id="IPR001223">
    <property type="entry name" value="Glyco_hydro18_cat"/>
</dbReference>
<dbReference type="SUPFAM" id="SSF57016">
    <property type="entry name" value="Plant lectins/antimicrobial peptides"/>
    <property type="match status" value="1"/>
</dbReference>
<evidence type="ECO:0000259" key="15">
    <source>
        <dbReference type="PROSITE" id="PS51910"/>
    </source>
</evidence>
<dbReference type="SUPFAM" id="SSF54556">
    <property type="entry name" value="Chitinase insertion domain"/>
    <property type="match status" value="1"/>
</dbReference>
<sequence length="516" mass="57625">MARLSMPLFVFLFLLLFHCVVSISVDDYLDDHESLQLLASGNDGYTCAKDKGCEIGCCGPLDKSGKGYCGFGPEFCGKGCTSSCDKKSECDPGWGKEWAVNPTCPLNVCCSKFGFCGTTKDFCGDKQVVSPECKGNSATAKTIGYWEGWNSKRPCGRMPARDIPLGYYTHLNFAFALIDPKTFQIAHMDQDTAAQYGELTMIKQRDPKLKVYLAIGGWAMNDPGPYRTVFSDLAASTSAQDAFFESLISFLTNFIFDGVDLDWEYPVDDDRGGKPEDFANFVTFLKRLRERLNNSGHNFRVTITLPYVDWFNVMTYDMHGLWDENVEDFKKKAFAHTNLTEINAGLELLWRNNVNPERVVMGIGFYGRSFTMQDPNCLTPGCRFKGGAKKGECTGEAGVLSAGEINRILKTNKDVSIQFDKASAVKIATWDKDQWVSWDDKETLKLKIDYANRRCLGGTMIWAVDLDDGSLIEALGQAMGKNKTTIYPDHHDILHPPDIILRPNDTWPVPLPPAHI</sequence>
<name>A0AAD4CIM2_ASPNN</name>
<dbReference type="Gene3D" id="3.10.50.10">
    <property type="match status" value="1"/>
</dbReference>
<dbReference type="InterPro" id="IPR001002">
    <property type="entry name" value="Chitin-bd_1"/>
</dbReference>
<evidence type="ECO:0000256" key="5">
    <source>
        <dbReference type="ARBA" id="ARBA00022801"/>
    </source>
</evidence>
<evidence type="ECO:0000256" key="2">
    <source>
        <dbReference type="ARBA" id="ARBA00008682"/>
    </source>
</evidence>
<proteinExistence type="inferred from homology"/>
<evidence type="ECO:0000256" key="9">
    <source>
        <dbReference type="ARBA" id="ARBA00023295"/>
    </source>
</evidence>
<keyword evidence="13" id="KW-0732">Signal</keyword>
<dbReference type="InterPro" id="IPR011583">
    <property type="entry name" value="Chitinase_II/V-like_cat"/>
</dbReference>
<evidence type="ECO:0000256" key="8">
    <source>
        <dbReference type="ARBA" id="ARBA00023277"/>
    </source>
</evidence>
<dbReference type="InterPro" id="IPR017853">
    <property type="entry name" value="GH"/>
</dbReference>
<dbReference type="GO" id="GO:0008061">
    <property type="term" value="F:chitin binding"/>
    <property type="evidence" value="ECO:0007669"/>
    <property type="project" value="UniProtKB-UniRule"/>
</dbReference>
<comment type="similarity">
    <text evidence="2">Belongs to the glycosyl hydrolase 18 family. Chitinase class V subfamily.</text>
</comment>